<feature type="domain" description="Solute-binding protein family 5" evidence="6">
    <location>
        <begin position="79"/>
        <end position="412"/>
    </location>
</feature>
<evidence type="ECO:0000256" key="2">
    <source>
        <dbReference type="ARBA" id="ARBA00005695"/>
    </source>
</evidence>
<evidence type="ECO:0000256" key="3">
    <source>
        <dbReference type="ARBA" id="ARBA00022448"/>
    </source>
</evidence>
<dbReference type="InterPro" id="IPR000914">
    <property type="entry name" value="SBP_5_dom"/>
</dbReference>
<comment type="subcellular location">
    <subcellularLocation>
        <location evidence="1">Cell envelope</location>
    </subcellularLocation>
</comment>
<name>A0A1Y5X2C3_KIBAR</name>
<evidence type="ECO:0000313" key="8">
    <source>
        <dbReference type="Proteomes" id="UP000192674"/>
    </source>
</evidence>
<keyword evidence="4 5" id="KW-0732">Signal</keyword>
<dbReference type="GO" id="GO:0043190">
    <property type="term" value="C:ATP-binding cassette (ABC) transporter complex"/>
    <property type="evidence" value="ECO:0007669"/>
    <property type="project" value="InterPro"/>
</dbReference>
<evidence type="ECO:0000256" key="4">
    <source>
        <dbReference type="ARBA" id="ARBA00022729"/>
    </source>
</evidence>
<gene>
    <name evidence="7" type="ORF">SAMN05661093_01232</name>
</gene>
<accession>A0A1Y5X2C3</accession>
<dbReference type="Proteomes" id="UP000192674">
    <property type="component" value="Unassembled WGS sequence"/>
</dbReference>
<dbReference type="GO" id="GO:0042597">
    <property type="term" value="C:periplasmic space"/>
    <property type="evidence" value="ECO:0007669"/>
    <property type="project" value="UniProtKB-ARBA"/>
</dbReference>
<dbReference type="InterPro" id="IPR030678">
    <property type="entry name" value="Peptide/Ni-bd"/>
</dbReference>
<dbReference type="AlphaFoldDB" id="A0A1Y5X2C3"/>
<evidence type="ECO:0000313" key="7">
    <source>
        <dbReference type="EMBL" id="SMC66112.1"/>
    </source>
</evidence>
<evidence type="ECO:0000256" key="5">
    <source>
        <dbReference type="SAM" id="SignalP"/>
    </source>
</evidence>
<dbReference type="SUPFAM" id="SSF53850">
    <property type="entry name" value="Periplasmic binding protein-like II"/>
    <property type="match status" value="1"/>
</dbReference>
<dbReference type="InterPro" id="IPR039424">
    <property type="entry name" value="SBP_5"/>
</dbReference>
<dbReference type="OrthoDB" id="9046151at2"/>
<organism evidence="7 8">
    <name type="scientific">Kibdelosporangium aridum</name>
    <dbReference type="NCBI Taxonomy" id="2030"/>
    <lineage>
        <taxon>Bacteria</taxon>
        <taxon>Bacillati</taxon>
        <taxon>Actinomycetota</taxon>
        <taxon>Actinomycetes</taxon>
        <taxon>Pseudonocardiales</taxon>
        <taxon>Pseudonocardiaceae</taxon>
        <taxon>Kibdelosporangium</taxon>
    </lineage>
</organism>
<dbReference type="PROSITE" id="PS51257">
    <property type="entry name" value="PROKAR_LIPOPROTEIN"/>
    <property type="match status" value="1"/>
</dbReference>
<comment type="similarity">
    <text evidence="2">Belongs to the bacterial solute-binding protein 5 family.</text>
</comment>
<dbReference type="Gene3D" id="3.10.105.10">
    <property type="entry name" value="Dipeptide-binding Protein, Domain 3"/>
    <property type="match status" value="1"/>
</dbReference>
<dbReference type="Pfam" id="PF00496">
    <property type="entry name" value="SBP_bac_5"/>
    <property type="match status" value="1"/>
</dbReference>
<dbReference type="PANTHER" id="PTHR30290:SF10">
    <property type="entry name" value="PERIPLASMIC OLIGOPEPTIDE-BINDING PROTEIN-RELATED"/>
    <property type="match status" value="1"/>
</dbReference>
<dbReference type="PIRSF" id="PIRSF002741">
    <property type="entry name" value="MppA"/>
    <property type="match status" value="1"/>
</dbReference>
<dbReference type="Gene3D" id="3.40.190.10">
    <property type="entry name" value="Periplasmic binding protein-like II"/>
    <property type="match status" value="1"/>
</dbReference>
<dbReference type="GO" id="GO:0030313">
    <property type="term" value="C:cell envelope"/>
    <property type="evidence" value="ECO:0007669"/>
    <property type="project" value="UniProtKB-SubCell"/>
</dbReference>
<dbReference type="GO" id="GO:1904680">
    <property type="term" value="F:peptide transmembrane transporter activity"/>
    <property type="evidence" value="ECO:0007669"/>
    <property type="project" value="TreeGrafter"/>
</dbReference>
<evidence type="ECO:0000256" key="1">
    <source>
        <dbReference type="ARBA" id="ARBA00004196"/>
    </source>
</evidence>
<reference evidence="7 8" key="1">
    <citation type="submission" date="2017-04" db="EMBL/GenBank/DDBJ databases">
        <authorList>
            <person name="Afonso C.L."/>
            <person name="Miller P.J."/>
            <person name="Scott M.A."/>
            <person name="Spackman E."/>
            <person name="Goraichik I."/>
            <person name="Dimitrov K.M."/>
            <person name="Suarez D.L."/>
            <person name="Swayne D.E."/>
        </authorList>
    </citation>
    <scope>NUCLEOTIDE SEQUENCE [LARGE SCALE GENOMIC DNA]</scope>
    <source>
        <strain evidence="7 8">DSM 43828</strain>
    </source>
</reference>
<feature type="chain" id="PRO_5038880639" evidence="5">
    <location>
        <begin position="25"/>
        <end position="529"/>
    </location>
</feature>
<protein>
    <submittedName>
        <fullName evidence="7">Peptide/nickel transport system substrate-binding protein</fullName>
    </submittedName>
</protein>
<dbReference type="GO" id="GO:0015833">
    <property type="term" value="P:peptide transport"/>
    <property type="evidence" value="ECO:0007669"/>
    <property type="project" value="TreeGrafter"/>
</dbReference>
<keyword evidence="8" id="KW-1185">Reference proteome</keyword>
<evidence type="ECO:0000259" key="6">
    <source>
        <dbReference type="Pfam" id="PF00496"/>
    </source>
</evidence>
<sequence>MRTVMRIAAAGTAALTLASCGGTADPAGSQNLVNGKTFTMVLPGDPGNLDPHFTSLSVTMQVDRFLYDSLIAIDKDGKTVPGLAEKWDTTTTTATFTLRKAITCSDGSPLTAATVAANINFVGDPKNSSSRIGVYVPPGATATADEAAGTVTVTSPVPHSFLDRAIGQLHIVCDKGMQDRSVLKQGASGSGLFKMTEVVPGDHFTLERRKDYAWGPGDWKADQQGLPDRVVLRIVANESTAVNLLLSGEVNAAGVIGPDQQRLQAQKTLQRDVMAMFGELWFNQKPGLPGADVAVRRGLTHALDLGQLTQVLTSGTGQLAKGIVAPGMTPCDPDTISGKLPAHDVEKAKTTLDAGGWRAGPDGIRVKDGKRLAITIYYTTELGTTMQATAELMQKFWQPIGVEVALKGATHAELSQVIVAGQGSWDVGIVPLNVSTPGEAVPFVSGPTAPNGTNFAGIQNAKYAALVQEASGIAGTAGCGKWAEAEQALAENVDVVPFANTNRPIFGKGATFELTVGSVAPGTIRMLGA</sequence>
<dbReference type="PANTHER" id="PTHR30290">
    <property type="entry name" value="PERIPLASMIC BINDING COMPONENT OF ABC TRANSPORTER"/>
    <property type="match status" value="1"/>
</dbReference>
<keyword evidence="3" id="KW-0813">Transport</keyword>
<dbReference type="EMBL" id="FWXV01000001">
    <property type="protein sequence ID" value="SMC66112.1"/>
    <property type="molecule type" value="Genomic_DNA"/>
</dbReference>
<dbReference type="CDD" id="cd00995">
    <property type="entry name" value="PBP2_NikA_DppA_OppA_like"/>
    <property type="match status" value="1"/>
</dbReference>
<feature type="signal peptide" evidence="5">
    <location>
        <begin position="1"/>
        <end position="24"/>
    </location>
</feature>
<proteinExistence type="inferred from homology"/>